<protein>
    <submittedName>
        <fullName evidence="1">Uncharacterized protein</fullName>
    </submittedName>
</protein>
<comment type="caution">
    <text evidence="1">The sequence shown here is derived from an EMBL/GenBank/DDBJ whole genome shotgun (WGS) entry which is preliminary data.</text>
</comment>
<evidence type="ECO:0000313" key="1">
    <source>
        <dbReference type="EMBL" id="KAI3810107.1"/>
    </source>
</evidence>
<dbReference type="Proteomes" id="UP001056120">
    <property type="component" value="Linkage Group LG07"/>
</dbReference>
<name>A0ACB9IQL6_9ASTR</name>
<dbReference type="EMBL" id="CM042024">
    <property type="protein sequence ID" value="KAI3810107.1"/>
    <property type="molecule type" value="Genomic_DNA"/>
</dbReference>
<sequence>MTVLPLFDGCNRIWNSQSLNLLIQQSPPTDFAPPASSISTLGVSVSASRNTPLRLTLSFATNATHILTLPTYPPPAGTITSSRCSHPCSSCLNPNLLVLNLNRPENGSRRAEVATAIEAEENEEENDFSYIPKSNKSITSVQRIDGGGR</sequence>
<gene>
    <name evidence="1" type="ORF">L1987_19716</name>
</gene>
<proteinExistence type="predicted"/>
<organism evidence="1 2">
    <name type="scientific">Smallanthus sonchifolius</name>
    <dbReference type="NCBI Taxonomy" id="185202"/>
    <lineage>
        <taxon>Eukaryota</taxon>
        <taxon>Viridiplantae</taxon>
        <taxon>Streptophyta</taxon>
        <taxon>Embryophyta</taxon>
        <taxon>Tracheophyta</taxon>
        <taxon>Spermatophyta</taxon>
        <taxon>Magnoliopsida</taxon>
        <taxon>eudicotyledons</taxon>
        <taxon>Gunneridae</taxon>
        <taxon>Pentapetalae</taxon>
        <taxon>asterids</taxon>
        <taxon>campanulids</taxon>
        <taxon>Asterales</taxon>
        <taxon>Asteraceae</taxon>
        <taxon>Asteroideae</taxon>
        <taxon>Heliantheae alliance</taxon>
        <taxon>Millerieae</taxon>
        <taxon>Smallanthus</taxon>
    </lineage>
</organism>
<reference evidence="1 2" key="2">
    <citation type="journal article" date="2022" name="Mol. Ecol. Resour.">
        <title>The genomes of chicory, endive, great burdock and yacon provide insights into Asteraceae paleo-polyploidization history and plant inulin production.</title>
        <authorList>
            <person name="Fan W."/>
            <person name="Wang S."/>
            <person name="Wang H."/>
            <person name="Wang A."/>
            <person name="Jiang F."/>
            <person name="Liu H."/>
            <person name="Zhao H."/>
            <person name="Xu D."/>
            <person name="Zhang Y."/>
        </authorList>
    </citation>
    <scope>NUCLEOTIDE SEQUENCE [LARGE SCALE GENOMIC DNA]</scope>
    <source>
        <strain evidence="2">cv. Yunnan</strain>
        <tissue evidence="1">Leaves</tissue>
    </source>
</reference>
<accession>A0ACB9IQL6</accession>
<keyword evidence="2" id="KW-1185">Reference proteome</keyword>
<evidence type="ECO:0000313" key="2">
    <source>
        <dbReference type="Proteomes" id="UP001056120"/>
    </source>
</evidence>
<reference evidence="2" key="1">
    <citation type="journal article" date="2022" name="Mol. Ecol. Resour.">
        <title>The genomes of chicory, endive, great burdock and yacon provide insights into Asteraceae palaeo-polyploidization history and plant inulin production.</title>
        <authorList>
            <person name="Fan W."/>
            <person name="Wang S."/>
            <person name="Wang H."/>
            <person name="Wang A."/>
            <person name="Jiang F."/>
            <person name="Liu H."/>
            <person name="Zhao H."/>
            <person name="Xu D."/>
            <person name="Zhang Y."/>
        </authorList>
    </citation>
    <scope>NUCLEOTIDE SEQUENCE [LARGE SCALE GENOMIC DNA]</scope>
    <source>
        <strain evidence="2">cv. Yunnan</strain>
    </source>
</reference>